<feature type="domain" description="TAP-C" evidence="10">
    <location>
        <begin position="547"/>
        <end position="598"/>
    </location>
</feature>
<dbReference type="AlphaFoldDB" id="A0AAV5QH26"/>
<dbReference type="GeneID" id="90072052"/>
<dbReference type="InterPro" id="IPR009060">
    <property type="entry name" value="UBA-like_sf"/>
</dbReference>
<dbReference type="Gene3D" id="1.10.8.10">
    <property type="entry name" value="DNA helicase RuvA subunit, C-terminal domain"/>
    <property type="match status" value="1"/>
</dbReference>
<dbReference type="Gene3D" id="3.10.450.50">
    <property type="match status" value="1"/>
</dbReference>
<proteinExistence type="inferred from homology"/>
<dbReference type="Pfam" id="PF24048">
    <property type="entry name" value="LRR_NXF1-5"/>
    <property type="match status" value="1"/>
</dbReference>
<dbReference type="PROSITE" id="PS51281">
    <property type="entry name" value="TAP_C"/>
    <property type="match status" value="1"/>
</dbReference>
<sequence>MSYRGHNRNRGGSSYQGHNNNRNNNDFAGNSNFNSKMSDFNNQNKIWIEIQGWTNASKENLVSFISRKTNIGLKDVEVNGPILRGSVYTQKDAQYLESFNGIKFAGDFLKISALKTTGAVGTIDLLRGFLRRRFMPEQRLLDLTHMGGDQELVQNGLFSSISTSSKMFTALMKLATEEPFASGVDSLNLSQNSIVDGQSISILCQTYPFLKNLSLAQNNIASLKSMETFRNKLNSLSQLIVGGNPIANDPAYRSEMLRLFPRLLVLDSQPVRDESKLKEIWKFPLARAQFFFENPQIQSLSTDFISNFLNCWDSDRSLLAPLYTPDSQFSVSVDSAAPFLASGNDSYQDKNNAPWDYYLPISRNMTRITSPQVIESKVAKGNEKILGLFQNLPKTKHSLATNPEKFSSESWKINDNSIMIVLHGEFEEVAAPDQVAKSLPKGPRKGYNNHKNNTNSKAALSIRTFDRSWFIVSSGGSFVIASDLLCVKPYAGTEPWTPSSLVDGAAPATAGSVTQSIPATAVVTEASPISVATNITIPPEIASKLSPEQQDLLIKIMAQTKLNINYAGMLAEQSAWDLNQAVQNFNVSKANIPPNAYM</sequence>
<dbReference type="InterPro" id="IPR002075">
    <property type="entry name" value="NTF2_dom"/>
</dbReference>
<accession>A0AAV5QH26</accession>
<evidence type="ECO:0000259" key="9">
    <source>
        <dbReference type="PROSITE" id="PS50177"/>
    </source>
</evidence>
<evidence type="ECO:0000259" key="10">
    <source>
        <dbReference type="PROSITE" id="PS51281"/>
    </source>
</evidence>
<dbReference type="InterPro" id="IPR057125">
    <property type="entry name" value="NXF1/2/3/5-like_LRR"/>
</dbReference>
<evidence type="ECO:0000256" key="8">
    <source>
        <dbReference type="SAM" id="MobiDB-lite"/>
    </source>
</evidence>
<dbReference type="InterPro" id="IPR030217">
    <property type="entry name" value="NXF_fam"/>
</dbReference>
<protein>
    <submittedName>
        <fullName evidence="11">Mex67 protein</fullName>
    </submittedName>
</protein>
<keyword evidence="7" id="KW-0539">Nucleus</keyword>
<gene>
    <name evidence="11" type="ORF">DASC09_013980</name>
</gene>
<dbReference type="SUPFAM" id="SSF52058">
    <property type="entry name" value="L domain-like"/>
    <property type="match status" value="1"/>
</dbReference>
<evidence type="ECO:0000313" key="12">
    <source>
        <dbReference type="Proteomes" id="UP001360560"/>
    </source>
</evidence>
<feature type="domain" description="NTF2" evidence="9">
    <location>
        <begin position="300"/>
        <end position="487"/>
    </location>
</feature>
<organism evidence="11 12">
    <name type="scientific">Saccharomycopsis crataegensis</name>
    <dbReference type="NCBI Taxonomy" id="43959"/>
    <lineage>
        <taxon>Eukaryota</taxon>
        <taxon>Fungi</taxon>
        <taxon>Dikarya</taxon>
        <taxon>Ascomycota</taxon>
        <taxon>Saccharomycotina</taxon>
        <taxon>Saccharomycetes</taxon>
        <taxon>Saccharomycopsidaceae</taxon>
        <taxon>Saccharomycopsis</taxon>
    </lineage>
</organism>
<dbReference type="InterPro" id="IPR018222">
    <property type="entry name" value="Nuclear_transport_factor_2_euk"/>
</dbReference>
<evidence type="ECO:0000313" key="11">
    <source>
        <dbReference type="EMBL" id="GMM34073.1"/>
    </source>
</evidence>
<comment type="subcellular location">
    <subcellularLocation>
        <location evidence="1">Nucleus</location>
    </subcellularLocation>
</comment>
<keyword evidence="12" id="KW-1185">Reference proteome</keyword>
<reference evidence="11 12" key="1">
    <citation type="journal article" date="2023" name="Elife">
        <title>Identification of key yeast species and microbe-microbe interactions impacting larval growth of Drosophila in the wild.</title>
        <authorList>
            <person name="Mure A."/>
            <person name="Sugiura Y."/>
            <person name="Maeda R."/>
            <person name="Honda K."/>
            <person name="Sakurai N."/>
            <person name="Takahashi Y."/>
            <person name="Watada M."/>
            <person name="Katoh T."/>
            <person name="Gotoh A."/>
            <person name="Gotoh Y."/>
            <person name="Taniguchi I."/>
            <person name="Nakamura K."/>
            <person name="Hayashi T."/>
            <person name="Katayama T."/>
            <person name="Uemura T."/>
            <person name="Hattori Y."/>
        </authorList>
    </citation>
    <scope>NUCLEOTIDE SEQUENCE [LARGE SCALE GENOMIC DNA]</scope>
    <source>
        <strain evidence="11 12">SC-9</strain>
    </source>
</reference>
<evidence type="ECO:0000256" key="4">
    <source>
        <dbReference type="ARBA" id="ARBA00022614"/>
    </source>
</evidence>
<dbReference type="Proteomes" id="UP001360560">
    <property type="component" value="Unassembled WGS sequence"/>
</dbReference>
<evidence type="ECO:0000256" key="3">
    <source>
        <dbReference type="ARBA" id="ARBA00022448"/>
    </source>
</evidence>
<keyword evidence="4" id="KW-0433">Leucine-rich repeat</keyword>
<dbReference type="InterPro" id="IPR032675">
    <property type="entry name" value="LRR_dom_sf"/>
</dbReference>
<dbReference type="Gene3D" id="3.80.10.10">
    <property type="entry name" value="Ribonuclease Inhibitor"/>
    <property type="match status" value="1"/>
</dbReference>
<dbReference type="Pfam" id="PF03943">
    <property type="entry name" value="TAP_C"/>
    <property type="match status" value="1"/>
</dbReference>
<dbReference type="SUPFAM" id="SSF46934">
    <property type="entry name" value="UBA-like"/>
    <property type="match status" value="1"/>
</dbReference>
<keyword evidence="3" id="KW-0813">Transport</keyword>
<dbReference type="SUPFAM" id="SSF54427">
    <property type="entry name" value="NTF2-like"/>
    <property type="match status" value="1"/>
</dbReference>
<dbReference type="InterPro" id="IPR032710">
    <property type="entry name" value="NTF2-like_dom_sf"/>
</dbReference>
<dbReference type="InterPro" id="IPR005637">
    <property type="entry name" value="TAP_C_dom"/>
</dbReference>
<dbReference type="PANTHER" id="PTHR10662:SF22">
    <property type="entry name" value="NUCLEAR RNA EXPORT FACTOR 1"/>
    <property type="match status" value="1"/>
</dbReference>
<dbReference type="InterPro" id="IPR040736">
    <property type="entry name" value="Mex67_RRM"/>
</dbReference>
<comment type="caution">
    <text evidence="11">The sequence shown here is derived from an EMBL/GenBank/DDBJ whole genome shotgun (WGS) entry which is preliminary data.</text>
</comment>
<dbReference type="SMART" id="SM00804">
    <property type="entry name" value="TAP_C"/>
    <property type="match status" value="1"/>
</dbReference>
<dbReference type="GO" id="GO:0003723">
    <property type="term" value="F:RNA binding"/>
    <property type="evidence" value="ECO:0007669"/>
    <property type="project" value="TreeGrafter"/>
</dbReference>
<dbReference type="GO" id="GO:0016973">
    <property type="term" value="P:poly(A)+ mRNA export from nucleus"/>
    <property type="evidence" value="ECO:0007669"/>
    <property type="project" value="TreeGrafter"/>
</dbReference>
<keyword evidence="6" id="KW-0509">mRNA transport</keyword>
<dbReference type="PROSITE" id="PS50177">
    <property type="entry name" value="NTF2_DOMAIN"/>
    <property type="match status" value="1"/>
</dbReference>
<comment type="similarity">
    <text evidence="2">Belongs to the NXF family.</text>
</comment>
<dbReference type="RefSeq" id="XP_064851073.1">
    <property type="nucleotide sequence ID" value="XM_064995001.1"/>
</dbReference>
<evidence type="ECO:0000256" key="6">
    <source>
        <dbReference type="ARBA" id="ARBA00022816"/>
    </source>
</evidence>
<dbReference type="EMBL" id="BTFZ01000002">
    <property type="protein sequence ID" value="GMM34073.1"/>
    <property type="molecule type" value="Genomic_DNA"/>
</dbReference>
<dbReference type="CDD" id="cd14342">
    <property type="entry name" value="UBA_TAP-C"/>
    <property type="match status" value="1"/>
</dbReference>
<evidence type="ECO:0000256" key="7">
    <source>
        <dbReference type="ARBA" id="ARBA00023242"/>
    </source>
</evidence>
<feature type="compositionally biased region" description="Low complexity" evidence="8">
    <location>
        <begin position="19"/>
        <end position="34"/>
    </location>
</feature>
<dbReference type="PANTHER" id="PTHR10662">
    <property type="entry name" value="NUCLEAR RNA EXPORT FACTOR"/>
    <property type="match status" value="1"/>
</dbReference>
<evidence type="ECO:0000256" key="2">
    <source>
        <dbReference type="ARBA" id="ARBA00009285"/>
    </source>
</evidence>
<evidence type="ECO:0000256" key="5">
    <source>
        <dbReference type="ARBA" id="ARBA00022737"/>
    </source>
</evidence>
<dbReference type="Pfam" id="PF18444">
    <property type="entry name" value="RRM_9"/>
    <property type="match status" value="1"/>
</dbReference>
<dbReference type="GO" id="GO:0005634">
    <property type="term" value="C:nucleus"/>
    <property type="evidence" value="ECO:0007669"/>
    <property type="project" value="UniProtKB-SubCell"/>
</dbReference>
<dbReference type="Pfam" id="PF22602">
    <property type="entry name" value="NXF_NTF2"/>
    <property type="match status" value="1"/>
</dbReference>
<keyword evidence="5" id="KW-0677">Repeat</keyword>
<name>A0AAV5QH26_9ASCO</name>
<evidence type="ECO:0000256" key="1">
    <source>
        <dbReference type="ARBA" id="ARBA00004123"/>
    </source>
</evidence>
<feature type="region of interest" description="Disordered" evidence="8">
    <location>
        <begin position="1"/>
        <end position="34"/>
    </location>
</feature>